<dbReference type="InterPro" id="IPR000305">
    <property type="entry name" value="GIY-YIG_endonuc"/>
</dbReference>
<dbReference type="Pfam" id="PF01986">
    <property type="entry name" value="DUF123"/>
    <property type="match status" value="1"/>
</dbReference>
<dbReference type="STRING" id="228908.NEQ126a"/>
<reference evidence="2 3" key="1">
    <citation type="journal article" date="2003" name="Proc. Natl. Acad. Sci. U.S.A.">
        <title>The genome of Nanoarchaeum equitans: insights into early archaeal evolution and derived parasitism.</title>
        <authorList>
            <person name="Waters E."/>
            <person name="Hohn M.J."/>
            <person name="Ahel I."/>
            <person name="Graham D.E."/>
            <person name="Adams M.D."/>
            <person name="Barnstead M."/>
            <person name="Beeson K.Y."/>
            <person name="Bibbs L."/>
            <person name="Bolanos R."/>
            <person name="Keller M."/>
            <person name="Kretz K."/>
            <person name="Lin X."/>
            <person name="Mathur E."/>
            <person name="Ni J."/>
            <person name="Podar M."/>
            <person name="Richardson T."/>
            <person name="Sutton G.G."/>
            <person name="Simon M."/>
            <person name="Soll D."/>
            <person name="Stetter K.O."/>
            <person name="Short J.M."/>
            <person name="Noordewier M."/>
        </authorList>
    </citation>
    <scope>NUCLEOTIDE SEQUENCE [LARGE SCALE GENOMIC DNA]</scope>
    <source>
        <strain evidence="2 3">Kin4-M</strain>
    </source>
</reference>
<sequence>MKSYLLLIYLPRDTEIKTKAKKFFLKKGYYVYVGSMKIGIKRVIRHFKKNKKKHWHIDFLLEKAQPIFAILLDLEEKELSKLMENYGKPIEGFGNTDLDTKSNLFFLPSNEIALDKQSIYITIDKIG</sequence>
<dbReference type="PANTHER" id="PTHR37460:SF1">
    <property type="entry name" value="ENDONUCLEASE III"/>
    <property type="match status" value="1"/>
</dbReference>
<organism evidence="2 3">
    <name type="scientific">Nanoarchaeum equitans (strain Kin4-M)</name>
    <dbReference type="NCBI Taxonomy" id="228908"/>
    <lineage>
        <taxon>Archaea</taxon>
        <taxon>Nanobdellota</taxon>
        <taxon>Candidatus Nanoarchaeia</taxon>
        <taxon>Nanoarchaeales</taxon>
        <taxon>Nanoarchaeaceae</taxon>
        <taxon>Nanoarchaeum</taxon>
    </lineage>
</organism>
<keyword evidence="3" id="KW-1185">Reference proteome</keyword>
<dbReference type="EMBL" id="AE017199">
    <property type="protein sequence ID" value="AAR38982.1"/>
    <property type="molecule type" value="Genomic_DNA"/>
</dbReference>
<dbReference type="SMART" id="SM00465">
    <property type="entry name" value="GIYc"/>
    <property type="match status" value="1"/>
</dbReference>
<dbReference type="BioCyc" id="NEQU228908:GJB6-135-MONOMER"/>
<dbReference type="EnsemblBacteria" id="AAR38982">
    <property type="protein sequence ID" value="AAR38982"/>
    <property type="gene ID" value="NEQ126a"/>
</dbReference>
<dbReference type="PANTHER" id="PTHR37460">
    <property type="entry name" value="ENDONUCLEASE III"/>
    <property type="match status" value="1"/>
</dbReference>
<dbReference type="Proteomes" id="UP000000578">
    <property type="component" value="Chromosome"/>
</dbReference>
<proteinExistence type="predicted"/>
<protein>
    <submittedName>
        <fullName evidence="2">NEQ126a</fullName>
    </submittedName>
</protein>
<dbReference type="AlphaFoldDB" id="Q74N88"/>
<evidence type="ECO:0000313" key="2">
    <source>
        <dbReference type="EMBL" id="AAR38982.1"/>
    </source>
</evidence>
<dbReference type="HOGENOM" id="CLU_115699_0_1_2"/>
<accession>Q74N88</accession>
<evidence type="ECO:0000313" key="3">
    <source>
        <dbReference type="Proteomes" id="UP000000578"/>
    </source>
</evidence>
<evidence type="ECO:0000259" key="1">
    <source>
        <dbReference type="SMART" id="SM00465"/>
    </source>
</evidence>
<dbReference type="InterPro" id="IPR002837">
    <property type="entry name" value="DUF123"/>
</dbReference>
<feature type="domain" description="GIY-YIG" evidence="1">
    <location>
        <begin position="17"/>
        <end position="108"/>
    </location>
</feature>
<name>Q74N88_NANEQ</name>
<gene>
    <name evidence="2" type="ORF">NEQ126a</name>
</gene>
<dbReference type="KEGG" id="neq:NEQ126a"/>
<dbReference type="CDD" id="cd10441">
    <property type="entry name" value="GIY-YIG_COG1833"/>
    <property type="match status" value="1"/>
</dbReference>